<dbReference type="Gene3D" id="3.40.190.10">
    <property type="entry name" value="Periplasmic binding protein-like II"/>
    <property type="match status" value="2"/>
</dbReference>
<dbReference type="GO" id="GO:0030975">
    <property type="term" value="F:thiamine binding"/>
    <property type="evidence" value="ECO:0007669"/>
    <property type="project" value="TreeGrafter"/>
</dbReference>
<dbReference type="SUPFAM" id="SSF53850">
    <property type="entry name" value="Periplasmic binding protein-like II"/>
    <property type="match status" value="1"/>
</dbReference>
<sequence length="378" mass="41006">MFKSNKKRFLSLASLTLAGTLVLSACGGASSSSNTAGGTDSSGGSGDKVKLTMFIWAGSNQDVVPKEVVANYVKEHPNVEVTFEESSNAVMYPKMVAGKQADPNNPVVNFGYFNADATAKGLNDDMWEPLDTSIVTNIKDIPEQFHKPDNKGVVWGVSSFALVYNKDLVKTPPTSWNDLWDNEEFKGKTALWDYMFYSYISPLLAVKGPELGASYENPEPAFQFWADHSDQIGTLVASNDQLKALLESGDALIAPFSAQVAQTWIDGGSPLAVAYPTEGAISFPYTLQVVKGSTPEQTRVANEIINELLSAEALSQYAEATGTPVTSTTAAVPDKYKDDPSFSVETQSNGINPDWDILAQNSSAWKELWDRLVKTKLQ</sequence>
<dbReference type="PROSITE" id="PS51257">
    <property type="entry name" value="PROKAR_LIPOPROTEIN"/>
    <property type="match status" value="1"/>
</dbReference>
<dbReference type="AlphaFoldDB" id="A0A329QKC5"/>
<organism evidence="3 4">
    <name type="scientific">Paenibacillus taichungensis</name>
    <dbReference type="NCBI Taxonomy" id="484184"/>
    <lineage>
        <taxon>Bacteria</taxon>
        <taxon>Bacillati</taxon>
        <taxon>Bacillota</taxon>
        <taxon>Bacilli</taxon>
        <taxon>Bacillales</taxon>
        <taxon>Paenibacillaceae</taxon>
        <taxon>Paenibacillus</taxon>
    </lineage>
</organism>
<reference evidence="3 4" key="1">
    <citation type="submission" date="2018-04" db="EMBL/GenBank/DDBJ databases">
        <title>Paenibacillus taichungensis Genome sequencing and assembly.</title>
        <authorList>
            <person name="Xu J."/>
            <person name="Rensing C."/>
            <person name="Mazhar H.S."/>
        </authorList>
    </citation>
    <scope>NUCLEOTIDE SEQUENCE [LARGE SCALE GENOMIC DNA]</scope>
    <source>
        <strain evidence="3 4">NC1</strain>
    </source>
</reference>
<evidence type="ECO:0000256" key="2">
    <source>
        <dbReference type="SAM" id="SignalP"/>
    </source>
</evidence>
<dbReference type="GO" id="GO:0015888">
    <property type="term" value="P:thiamine transport"/>
    <property type="evidence" value="ECO:0007669"/>
    <property type="project" value="TreeGrafter"/>
</dbReference>
<dbReference type="EMBL" id="QEVW01000014">
    <property type="protein sequence ID" value="RAW12666.1"/>
    <property type="molecule type" value="Genomic_DNA"/>
</dbReference>
<dbReference type="GO" id="GO:0030976">
    <property type="term" value="F:thiamine pyrophosphate binding"/>
    <property type="evidence" value="ECO:0007669"/>
    <property type="project" value="TreeGrafter"/>
</dbReference>
<dbReference type="Pfam" id="PF13416">
    <property type="entry name" value="SBP_bac_8"/>
    <property type="match status" value="1"/>
</dbReference>
<proteinExistence type="predicted"/>
<dbReference type="Proteomes" id="UP000250642">
    <property type="component" value="Unassembled WGS sequence"/>
</dbReference>
<evidence type="ECO:0000256" key="1">
    <source>
        <dbReference type="ARBA" id="ARBA00022729"/>
    </source>
</evidence>
<accession>A0A329QKC5</accession>
<dbReference type="PANTHER" id="PTHR30006:SF2">
    <property type="entry name" value="ABC TRANSPORTER SUBSTRATE-BINDING PROTEIN"/>
    <property type="match status" value="1"/>
</dbReference>
<evidence type="ECO:0000313" key="4">
    <source>
        <dbReference type="Proteomes" id="UP000250642"/>
    </source>
</evidence>
<evidence type="ECO:0000313" key="3">
    <source>
        <dbReference type="EMBL" id="RAW12666.1"/>
    </source>
</evidence>
<keyword evidence="1 2" id="KW-0732">Signal</keyword>
<dbReference type="GO" id="GO:0030288">
    <property type="term" value="C:outer membrane-bounded periplasmic space"/>
    <property type="evidence" value="ECO:0007669"/>
    <property type="project" value="TreeGrafter"/>
</dbReference>
<protein>
    <submittedName>
        <fullName evidence="3">Spermidine/putrescine ABC transporter substrate-binding protein</fullName>
    </submittedName>
</protein>
<dbReference type="RefSeq" id="WP_113054653.1">
    <property type="nucleotide sequence ID" value="NZ_QEVW01000014.1"/>
</dbReference>
<name>A0A329QKC5_9BACL</name>
<feature type="chain" id="PRO_5039566164" evidence="2">
    <location>
        <begin position="26"/>
        <end position="378"/>
    </location>
</feature>
<comment type="caution">
    <text evidence="3">The sequence shown here is derived from an EMBL/GenBank/DDBJ whole genome shotgun (WGS) entry which is preliminary data.</text>
</comment>
<feature type="signal peptide" evidence="2">
    <location>
        <begin position="1"/>
        <end position="25"/>
    </location>
</feature>
<dbReference type="PANTHER" id="PTHR30006">
    <property type="entry name" value="THIAMINE-BINDING PERIPLASMIC PROTEIN-RELATED"/>
    <property type="match status" value="1"/>
</dbReference>
<gene>
    <name evidence="3" type="ORF">DC345_20435</name>
</gene>
<dbReference type="InterPro" id="IPR006059">
    <property type="entry name" value="SBP"/>
</dbReference>